<evidence type="ECO:0000256" key="2">
    <source>
        <dbReference type="SAM" id="MobiDB-lite"/>
    </source>
</evidence>
<gene>
    <name evidence="3" type="ORF">YYG_02605</name>
</gene>
<dbReference type="GO" id="GO:0032259">
    <property type="term" value="P:methylation"/>
    <property type="evidence" value="ECO:0007669"/>
    <property type="project" value="UniProtKB-KW"/>
</dbReference>
<feature type="region of interest" description="Disordered" evidence="2">
    <location>
        <begin position="2201"/>
        <end position="2270"/>
    </location>
</feature>
<dbReference type="EMBL" id="KI965399">
    <property type="protein sequence ID" value="EUD71906.1"/>
    <property type="molecule type" value="Genomic_DNA"/>
</dbReference>
<dbReference type="Proteomes" id="UP000030659">
    <property type="component" value="Unassembled WGS sequence"/>
</dbReference>
<keyword evidence="1" id="KW-0175">Coiled coil</keyword>
<feature type="compositionally biased region" description="Basic residues" evidence="2">
    <location>
        <begin position="2237"/>
        <end position="2257"/>
    </location>
</feature>
<sequence length="2565" mass="302609">MFKNNNDEKCKKNLQNDIQVKKDLIKNINKSNNHIKRKCNKKNKAIQNNITNKDTLKCVLNKCIELKSYIITYKMNFKSILNDLFNEYMFLKRYMICNYNVYHKIKFYHCCNHSLKKLNNVLLILHTVIEKDDEYLLFELYDEIKNNLRLLYYVGRILSNNLTCIAYRKAVYGKSKWERRVGSAFDRAFYNLESLSAKKRRSERENPNENIYRAIQGNISSTKWSSNNISSTTSSKLSSHISDSSYKFKTFDKKKDNIVYDNYYKKESSHTNSLEHNSEEEYREESLNDVDEQINFVNKLIEYFKKLKVDDSEENKPFPICSGSDQNFKLKKSTNKERIVRRNENSSYIITKKSKGNVHEHVNKLASDPELKNLKKENIISKGTNIESLLNVLNFENIGRKSQSSYDDNNKCRPDSFNKDSIYMGEKEIQSVDNDLIYNTRKETIWIPYNKQNSSIYNNKQVLKKYASKSCNKEQFSNFTQNNTPVKHSSNANIYSKKLDIIKEFVKIGILDKMKTTAKKLNSQKSHEIFLEQNDKTYIKKMISNKEYDNMDHNEPVLDALENKENKNQHDEIKTSDSHLYASSIDAEKEYIKKGSKWKLYIFNSLDNLPNVKSYKILFRGSKFRKKYNHILRNIKKGKYHNNKLGEYATCWGKLEKKILNITKMEVDKRRIQLNDKIKEKKFKNTSQTYGYERVKKRLDSSRSKKEMLKKGKLEEIKNKKHINNVKYKRSNEKTTENISSESNKNSTIIIMQESKSLKLEKIDKCSSNCKDENSNYDGIKTIESEEFHINRSKHYIIHHNKDKKKKEKRKIKRAISTFFKYSLEHINSRKRGLSLQSLNDYSELDKNSSRYSEEEDKEIYETNINELGMRLFKTVYSLTNGENDNNLNDNWDQKPYSEGKDDEFYYKNTQKNNSTDFQFENVRKKSIKNNSVNKGESVNMRYYNDQSEKDSKLITDAMHNYYYYKDKGGNEKKSKTSYNTYSARDNYENKYAYMNRDGQKNYHISDGYANFNDENALYSGYYKYYENLDENDLNYYSEGDAYNYTNSSKEYSKNRKKLNKLYYIYNNELYSKENSDQIANISKENNANNYKNSVYLDYINNIENLKNDSNNALLSELFMQSNATYSEKMAMLLNLSKDKYLYRRIKKLLENKNYDNDIKNILIYFLKCIKSGIYLPKYDNIESLTNAKKKKYGKTESRKRRYNELKDEEMETKDLNLSNNRKDSKNICLKKVYIENAPNSLPLTMLIIQNFEKKKKSNKDIKIKYKVEVTGMKNTKKFSKLVEDEKCLFSRIDKIYNFCSIDEKSKYDKVYNTNIVNRFIPFPNIKNDLIQKFNIPKLVKFKENAIEKEKIKDIKNSFLHTNKVFNNNKNVKNIIYKPNLYSKIDNKFNEINKLEYANSHTLGSTLSDVPQNITTSIPFDEKKNNNQFVKDKILAFQKKEQSFFLNKNKINPLKFYKNKGLNLSNKKAEATTKSIFVSNSFLSKDKEASDIDNKNTQLNNSLEKQISLYDSKNSVSTNSNVKNEEINNENLETEAKNAITKLISIKSDIIRKKAHQKNNYNIMKEKFSTKSSINLWKIEGGKIAHKENKIDQKSKLFSGNEPRIRNINHEEISIRSKSGNIKPFYKENYKNSNISGIQVAGMKKGKSYIKIHSFTNKNNMVNYYNEQDNNEEKEIEKNMDNFPKALDGNNYDKKELFNKKSHKIRTFDNENDKIFFVTEETNSENGDRFYNKLEYSNTNKNINKIKEKKKEPLHHDEYNNLLKDTIGSIRNEKIEKPKNILINHMKSEFMVNNKNKNDKNRNISAKNDILFYKNSYNSMDRKTIIGNRNNSSTSIGNYKMKKNQSIYTNKEVLPMFSSSLIKRTYDNSKDAIKENKIFKNNSGNFFQLNTLPYKAYKTFKEIPKRGNKMVYRSKTNKGNSYYFLNRDRKSKYKTYINSDSSLPLNNFNEPESEQIKNANTFYKKGDNFLGQRRKYQGKGKNNTVAFEKERKWENYASNILSTNKLLKIHKKNSEIINASDYEQIGKKVKGIIYTPSKRYINREFLSGSIEINPIRKKNKNTEISQFIKPKRDRTLRSRNNSDITGRNYHNKYIEKNNMNTYSENSEFKNVKSLKNQSHYVDIKSIECSKSTLEYFVEKNYLKKITTSVLSDSYEIKDKIKNDIKNKIIPKKKNEKKDILIYPQIYKSYVKEKIKKNEETKKKKIKDKIDNRDKNISKNIHTKMSKNLSISSINEYRKKKGKRNKNKENKKQKRRHHYETDTTSSSDNYNLNETKFKTHAKGKYGKKRKGFQSSINLGSSSFMEKLKRHINVKRKLDLTSNSIIKYFSSDLQNLREIEESVTEKNSQSITTDESDTGKEIIISDAKMDESEEIKSFNEMPDKFLTIKLNIITIFLEGFHIRKNSLNKKYNIKVTIYSSNNIQTLDDDYITQEVFPCYLTSHPNGIGLSSDAFKKIDVSCREGLCEFFKVVVSCYRDQRFLKMELFKIYSQIFRSPVELKSYNLSRNKKYALETSSYNDDSYEINGIKQTHIYSVHLENNNKLSKVEKTRIICSKLVVYCIAHTNV</sequence>
<proteinExistence type="predicted"/>
<feature type="compositionally biased region" description="Polar residues" evidence="2">
    <location>
        <begin position="2225"/>
        <end position="2234"/>
    </location>
</feature>
<reference evidence="3 4" key="1">
    <citation type="submission" date="2013-02" db="EMBL/GenBank/DDBJ databases">
        <title>The Genome Sequence of Plasmodium vinckei petteri CR.</title>
        <authorList>
            <consortium name="The Broad Institute Genome Sequencing Platform"/>
            <consortium name="The Broad Institute Genome Sequencing Center for Infectious Disease"/>
            <person name="Neafsey D."/>
            <person name="Cheeseman I."/>
            <person name="Volkman S."/>
            <person name="Adams J."/>
            <person name="Walker B."/>
            <person name="Young S.K."/>
            <person name="Zeng Q."/>
            <person name="Gargeya S."/>
            <person name="Fitzgerald M."/>
            <person name="Haas B."/>
            <person name="Abouelleil A."/>
            <person name="Alvarado L."/>
            <person name="Arachchi H.M."/>
            <person name="Berlin A.M."/>
            <person name="Chapman S.B."/>
            <person name="Dewar J."/>
            <person name="Goldberg J."/>
            <person name="Griggs A."/>
            <person name="Gujja S."/>
            <person name="Hansen M."/>
            <person name="Howarth C."/>
            <person name="Imamovic A."/>
            <person name="Larimer J."/>
            <person name="McCowan C."/>
            <person name="Murphy C."/>
            <person name="Neiman D."/>
            <person name="Pearson M."/>
            <person name="Priest M."/>
            <person name="Roberts A."/>
            <person name="Saif S."/>
            <person name="Shea T."/>
            <person name="Sisk P."/>
            <person name="Sykes S."/>
            <person name="Wortman J."/>
            <person name="Nusbaum C."/>
            <person name="Birren B."/>
        </authorList>
    </citation>
    <scope>NUCLEOTIDE SEQUENCE [LARGE SCALE GENOMIC DNA]</scope>
    <source>
        <strain evidence="3 4">CR</strain>
    </source>
</reference>
<organism evidence="3 4">
    <name type="scientific">Plasmodium vinckei petteri</name>
    <dbReference type="NCBI Taxonomy" id="138298"/>
    <lineage>
        <taxon>Eukaryota</taxon>
        <taxon>Sar</taxon>
        <taxon>Alveolata</taxon>
        <taxon>Apicomplexa</taxon>
        <taxon>Aconoidasida</taxon>
        <taxon>Haemosporida</taxon>
        <taxon>Plasmodiidae</taxon>
        <taxon>Plasmodium</taxon>
        <taxon>Plasmodium (Vinckeia)</taxon>
    </lineage>
</organism>
<feature type="compositionally biased region" description="Basic and acidic residues" evidence="2">
    <location>
        <begin position="2201"/>
        <end position="2216"/>
    </location>
</feature>
<accession>W7B286</accession>
<evidence type="ECO:0000313" key="3">
    <source>
        <dbReference type="EMBL" id="EUD71906.1"/>
    </source>
</evidence>
<evidence type="ECO:0000256" key="1">
    <source>
        <dbReference type="SAM" id="Coils"/>
    </source>
</evidence>
<feature type="compositionally biased region" description="Polar residues" evidence="2">
    <location>
        <begin position="2261"/>
        <end position="2270"/>
    </location>
</feature>
<keyword evidence="3" id="KW-0808">Transferase</keyword>
<dbReference type="GO" id="GO:0008168">
    <property type="term" value="F:methyltransferase activity"/>
    <property type="evidence" value="ECO:0007669"/>
    <property type="project" value="UniProtKB-KW"/>
</dbReference>
<evidence type="ECO:0000313" key="4">
    <source>
        <dbReference type="Proteomes" id="UP000030659"/>
    </source>
</evidence>
<keyword evidence="3" id="KW-0489">Methyltransferase</keyword>
<protein>
    <submittedName>
        <fullName evidence="3">DNA (Cytosine-5-)-methyltransferase</fullName>
    </submittedName>
</protein>
<feature type="coiled-coil region" evidence="1">
    <location>
        <begin position="1515"/>
        <end position="1549"/>
    </location>
</feature>
<name>W7B286_PLAVN</name>